<evidence type="ECO:0000313" key="3">
    <source>
        <dbReference type="EMBL" id="OIN03769.1"/>
    </source>
</evidence>
<dbReference type="OrthoDB" id="5599987at2"/>
<accession>A0A1J4Q8U0</accession>
<reference evidence="3 4" key="1">
    <citation type="submission" date="2016-07" db="EMBL/GenBank/DDBJ databases">
        <title>Draft Genome Sequence of Oceanisphaera psychrotolerans, isolated from coastal sediment samples.</title>
        <authorList>
            <person name="Zhuo S."/>
            <person name="Ruan Z."/>
        </authorList>
    </citation>
    <scope>NUCLEOTIDE SEQUENCE [LARGE SCALE GENOMIC DNA]</scope>
    <source>
        <strain evidence="3 4">LAM-WHM-ZC</strain>
    </source>
</reference>
<evidence type="ECO:0000313" key="4">
    <source>
        <dbReference type="Proteomes" id="UP000243073"/>
    </source>
</evidence>
<organism evidence="3 4">
    <name type="scientific">Oceanisphaera psychrotolerans</name>
    <dbReference type="NCBI Taxonomy" id="1414654"/>
    <lineage>
        <taxon>Bacteria</taxon>
        <taxon>Pseudomonadati</taxon>
        <taxon>Pseudomonadota</taxon>
        <taxon>Gammaproteobacteria</taxon>
        <taxon>Aeromonadales</taxon>
        <taxon>Aeromonadaceae</taxon>
        <taxon>Oceanisphaera</taxon>
    </lineage>
</organism>
<gene>
    <name evidence="3" type="ORF">BFR47_07230</name>
</gene>
<dbReference type="Proteomes" id="UP000243073">
    <property type="component" value="Unassembled WGS sequence"/>
</dbReference>
<keyword evidence="1" id="KW-0175">Coiled coil</keyword>
<dbReference type="EMBL" id="MDKE01000070">
    <property type="protein sequence ID" value="OIN03769.1"/>
    <property type="molecule type" value="Genomic_DNA"/>
</dbReference>
<proteinExistence type="predicted"/>
<evidence type="ECO:0000256" key="2">
    <source>
        <dbReference type="SAM" id="MobiDB-lite"/>
    </source>
</evidence>
<protein>
    <recommendedName>
        <fullName evidence="5">Phage shock protein A</fullName>
    </recommendedName>
</protein>
<evidence type="ECO:0000256" key="1">
    <source>
        <dbReference type="SAM" id="Coils"/>
    </source>
</evidence>
<feature type="region of interest" description="Disordered" evidence="2">
    <location>
        <begin position="171"/>
        <end position="209"/>
    </location>
</feature>
<dbReference type="RefSeq" id="WP_071474158.1">
    <property type="nucleotide sequence ID" value="NZ_MDKE01000070.1"/>
</dbReference>
<dbReference type="AlphaFoldDB" id="A0A1J4Q8U0"/>
<sequence length="209" mass="23615">MSTLGQVLRSLQNSENGSLDPDRVCVQLLRDCRHAEQHLQGLARQCRQLDLDIEQLRRQQSILQQLHAEREQATLAALSQGRQEQARQRAAEVACLEDRQYSGQAELADLLKRQSYYHGRWLSAERHYHDLCRQLAMAKTTACVRKTMSAIRRHPAVTLVNAKQALADIRAREQQQAADSEPEATPHAAEAHSADQVLARLQQRLGGQS</sequence>
<name>A0A1J4Q8U0_9GAMM</name>
<feature type="coiled-coil region" evidence="1">
    <location>
        <begin position="39"/>
        <end position="66"/>
    </location>
</feature>
<dbReference type="STRING" id="1414654.BFR47_07230"/>
<keyword evidence="4" id="KW-1185">Reference proteome</keyword>
<comment type="caution">
    <text evidence="3">The sequence shown here is derived from an EMBL/GenBank/DDBJ whole genome shotgun (WGS) entry which is preliminary data.</text>
</comment>
<evidence type="ECO:0008006" key="5">
    <source>
        <dbReference type="Google" id="ProtNLM"/>
    </source>
</evidence>